<dbReference type="RefSeq" id="WP_074713668.1">
    <property type="nucleotide sequence ID" value="NZ_FNTV01000002.1"/>
</dbReference>
<dbReference type="GO" id="GO:0003677">
    <property type="term" value="F:DNA binding"/>
    <property type="evidence" value="ECO:0007669"/>
    <property type="project" value="UniProtKB-KW"/>
</dbReference>
<dbReference type="Pfam" id="PF12802">
    <property type="entry name" value="MarR_2"/>
    <property type="match status" value="1"/>
</dbReference>
<evidence type="ECO:0000313" key="3">
    <source>
        <dbReference type="Proteomes" id="UP000182725"/>
    </source>
</evidence>
<dbReference type="InterPro" id="IPR036390">
    <property type="entry name" value="WH_DNA-bd_sf"/>
</dbReference>
<dbReference type="InterPro" id="IPR000835">
    <property type="entry name" value="HTH_MarR-typ"/>
</dbReference>
<accession>A0A1H5PFC3</accession>
<dbReference type="SUPFAM" id="SSF46785">
    <property type="entry name" value="Winged helix' DNA-binding domain"/>
    <property type="match status" value="1"/>
</dbReference>
<protein>
    <submittedName>
        <fullName evidence="2">DNA-binding transcriptional regulator, MarR family</fullName>
    </submittedName>
</protein>
<dbReference type="GO" id="GO:0003700">
    <property type="term" value="F:DNA-binding transcription factor activity"/>
    <property type="evidence" value="ECO:0007669"/>
    <property type="project" value="InterPro"/>
</dbReference>
<dbReference type="Gene3D" id="1.10.10.10">
    <property type="entry name" value="Winged helix-like DNA-binding domain superfamily/Winged helix DNA-binding domain"/>
    <property type="match status" value="1"/>
</dbReference>
<dbReference type="SMART" id="SM00347">
    <property type="entry name" value="HTH_MARR"/>
    <property type="match status" value="1"/>
</dbReference>
<sequence length="148" mass="15601">MDLAYELHDLVRTLDKWAERKLRPKGLSYNKYVALVIVSEHPGLTGRNLAKALGVTEAAGSGIVRSLLAAGLIVDGAPSGAGNVRSLSITEPGATVLAGCSVMLGSSLDDNAVAIGLDPHHLAETIRALHDEVRTVRPTIPTSRKEES</sequence>
<evidence type="ECO:0000259" key="1">
    <source>
        <dbReference type="PROSITE" id="PS50995"/>
    </source>
</evidence>
<feature type="domain" description="HTH marR-type" evidence="1">
    <location>
        <begin position="1"/>
        <end position="135"/>
    </location>
</feature>
<dbReference type="EMBL" id="FNTV01000002">
    <property type="protein sequence ID" value="SEF12324.1"/>
    <property type="molecule type" value="Genomic_DNA"/>
</dbReference>
<organism evidence="2 3">
    <name type="scientific">Arthrobacter alpinus</name>
    <dbReference type="NCBI Taxonomy" id="656366"/>
    <lineage>
        <taxon>Bacteria</taxon>
        <taxon>Bacillati</taxon>
        <taxon>Actinomycetota</taxon>
        <taxon>Actinomycetes</taxon>
        <taxon>Micrococcales</taxon>
        <taxon>Micrococcaceae</taxon>
        <taxon>Arthrobacter</taxon>
    </lineage>
</organism>
<dbReference type="Proteomes" id="UP000182725">
    <property type="component" value="Unassembled WGS sequence"/>
</dbReference>
<evidence type="ECO:0000313" key="2">
    <source>
        <dbReference type="EMBL" id="SEF12324.1"/>
    </source>
</evidence>
<gene>
    <name evidence="2" type="ORF">SAMN04489740_4223</name>
</gene>
<dbReference type="PROSITE" id="PS50995">
    <property type="entry name" value="HTH_MARR_2"/>
    <property type="match status" value="1"/>
</dbReference>
<name>A0A1H5PFC3_9MICC</name>
<reference evidence="2 3" key="1">
    <citation type="submission" date="2016-10" db="EMBL/GenBank/DDBJ databases">
        <authorList>
            <person name="de Groot N.N."/>
        </authorList>
    </citation>
    <scope>NUCLEOTIDE SEQUENCE [LARGE SCALE GENOMIC DNA]</scope>
    <source>
        <strain evidence="2 3">DSM 22274</strain>
    </source>
</reference>
<proteinExistence type="predicted"/>
<dbReference type="InterPro" id="IPR036388">
    <property type="entry name" value="WH-like_DNA-bd_sf"/>
</dbReference>
<dbReference type="AlphaFoldDB" id="A0A1H5PFC3"/>
<keyword evidence="2" id="KW-0238">DNA-binding</keyword>